<dbReference type="PANTHER" id="PTHR48434">
    <property type="entry name" value="(RAPE) HYPOTHETICAL PROTEIN"/>
    <property type="match status" value="1"/>
</dbReference>
<proteinExistence type="predicted"/>
<reference evidence="1 2" key="1">
    <citation type="submission" date="2020-09" db="EMBL/GenBank/DDBJ databases">
        <title>De no assembly of potato wild relative species, Solanum commersonii.</title>
        <authorList>
            <person name="Cho K."/>
        </authorList>
    </citation>
    <scope>NUCLEOTIDE SEQUENCE [LARGE SCALE GENOMIC DNA]</scope>
    <source>
        <strain evidence="1">LZ3.2</strain>
        <tissue evidence="1">Leaf</tissue>
    </source>
</reference>
<dbReference type="Proteomes" id="UP000824120">
    <property type="component" value="Chromosome 2"/>
</dbReference>
<dbReference type="EMBL" id="JACXVP010000002">
    <property type="protein sequence ID" value="KAG5619546.1"/>
    <property type="molecule type" value="Genomic_DNA"/>
</dbReference>
<organism evidence="1 2">
    <name type="scientific">Solanum commersonii</name>
    <name type="common">Commerson's wild potato</name>
    <name type="synonym">Commerson's nightshade</name>
    <dbReference type="NCBI Taxonomy" id="4109"/>
    <lineage>
        <taxon>Eukaryota</taxon>
        <taxon>Viridiplantae</taxon>
        <taxon>Streptophyta</taxon>
        <taxon>Embryophyta</taxon>
        <taxon>Tracheophyta</taxon>
        <taxon>Spermatophyta</taxon>
        <taxon>Magnoliopsida</taxon>
        <taxon>eudicotyledons</taxon>
        <taxon>Gunneridae</taxon>
        <taxon>Pentapetalae</taxon>
        <taxon>asterids</taxon>
        <taxon>lamiids</taxon>
        <taxon>Solanales</taxon>
        <taxon>Solanaceae</taxon>
        <taxon>Solanoideae</taxon>
        <taxon>Solaneae</taxon>
        <taxon>Solanum</taxon>
    </lineage>
</organism>
<sequence>MKSKQTKDDTPPTYSTILVDEESTEVFDQNIEKEVILFLENSDLRWKHDPWQLMTRYLDSSCYTTTVYKYKMHYEMILSSTGLGEFQHFYPAKIRKVYNFSKIIIKRVITPEEWGMSPLKERDYIHPKQKIVVKYNYWDYVDNFNKALLYENANRKHSWFIKICANVFTQPIPNWFCKWWTLYGPSIKILLDQYKNLYSEWIDISPKLIKFSIPWIMKWNVAVNITSKKLPCLQRTFYTKFWSKLISKDLGGKIHGQEILDLIARKIHMKKGIISRLEAIALYMEEVKKDLIKNLDIDIEDDIFMTSASHTNQDDEACIVGEAQSDHNIEEIDIDALFKQFEEQVEKSSNKPT</sequence>
<comment type="caution">
    <text evidence="1">The sequence shown here is derived from an EMBL/GenBank/DDBJ whole genome shotgun (WGS) entry which is preliminary data.</text>
</comment>
<accession>A0A9J6A596</accession>
<protein>
    <submittedName>
        <fullName evidence="1">Uncharacterized protein</fullName>
    </submittedName>
</protein>
<evidence type="ECO:0000313" key="1">
    <source>
        <dbReference type="EMBL" id="KAG5619546.1"/>
    </source>
</evidence>
<dbReference type="PANTHER" id="PTHR48434:SF1">
    <property type="entry name" value="(RAPE) HYPOTHETICAL PROTEIN"/>
    <property type="match status" value="1"/>
</dbReference>
<evidence type="ECO:0000313" key="2">
    <source>
        <dbReference type="Proteomes" id="UP000824120"/>
    </source>
</evidence>
<dbReference type="AlphaFoldDB" id="A0A9J6A596"/>
<name>A0A9J6A596_SOLCO</name>
<keyword evidence="2" id="KW-1185">Reference proteome</keyword>
<dbReference type="OrthoDB" id="1743486at2759"/>
<gene>
    <name evidence="1" type="ORF">H5410_004764</name>
</gene>